<dbReference type="Proteomes" id="UP001457282">
    <property type="component" value="Unassembled WGS sequence"/>
</dbReference>
<evidence type="ECO:0000313" key="2">
    <source>
        <dbReference type="EMBL" id="KAK9905280.1"/>
    </source>
</evidence>
<keyword evidence="3" id="KW-1185">Reference proteome</keyword>
<proteinExistence type="predicted"/>
<evidence type="ECO:0000313" key="3">
    <source>
        <dbReference type="Proteomes" id="UP001457282"/>
    </source>
</evidence>
<name>A0AAW1VQ83_RUBAR</name>
<dbReference type="AlphaFoldDB" id="A0AAW1VQ83"/>
<feature type="compositionally biased region" description="Polar residues" evidence="1">
    <location>
        <begin position="1"/>
        <end position="14"/>
    </location>
</feature>
<gene>
    <name evidence="2" type="ORF">M0R45_000332</name>
</gene>
<dbReference type="EMBL" id="JBEDUW010000164">
    <property type="protein sequence ID" value="KAK9905280.1"/>
    <property type="molecule type" value="Genomic_DNA"/>
</dbReference>
<organism evidence="2 3">
    <name type="scientific">Rubus argutus</name>
    <name type="common">Southern blackberry</name>
    <dbReference type="NCBI Taxonomy" id="59490"/>
    <lineage>
        <taxon>Eukaryota</taxon>
        <taxon>Viridiplantae</taxon>
        <taxon>Streptophyta</taxon>
        <taxon>Embryophyta</taxon>
        <taxon>Tracheophyta</taxon>
        <taxon>Spermatophyta</taxon>
        <taxon>Magnoliopsida</taxon>
        <taxon>eudicotyledons</taxon>
        <taxon>Gunneridae</taxon>
        <taxon>Pentapetalae</taxon>
        <taxon>rosids</taxon>
        <taxon>fabids</taxon>
        <taxon>Rosales</taxon>
        <taxon>Rosaceae</taxon>
        <taxon>Rosoideae</taxon>
        <taxon>Rosoideae incertae sedis</taxon>
        <taxon>Rubus</taxon>
    </lineage>
</organism>
<feature type="region of interest" description="Disordered" evidence="1">
    <location>
        <begin position="173"/>
        <end position="237"/>
    </location>
</feature>
<accession>A0AAW1VQ83</accession>
<protein>
    <submittedName>
        <fullName evidence="2">Uncharacterized protein</fullName>
    </submittedName>
</protein>
<comment type="caution">
    <text evidence="2">The sequence shown here is derived from an EMBL/GenBank/DDBJ whole genome shotgun (WGS) entry which is preliminary data.</text>
</comment>
<evidence type="ECO:0000256" key="1">
    <source>
        <dbReference type="SAM" id="MobiDB-lite"/>
    </source>
</evidence>
<reference evidence="2 3" key="1">
    <citation type="journal article" date="2023" name="G3 (Bethesda)">
        <title>A chromosome-length genome assembly and annotation of blackberry (Rubus argutus, cv. 'Hillquist').</title>
        <authorList>
            <person name="Bruna T."/>
            <person name="Aryal R."/>
            <person name="Dudchenko O."/>
            <person name="Sargent D.J."/>
            <person name="Mead D."/>
            <person name="Buti M."/>
            <person name="Cavallini A."/>
            <person name="Hytonen T."/>
            <person name="Andres J."/>
            <person name="Pham M."/>
            <person name="Weisz D."/>
            <person name="Mascagni F."/>
            <person name="Usai G."/>
            <person name="Natali L."/>
            <person name="Bassil N."/>
            <person name="Fernandez G.E."/>
            <person name="Lomsadze A."/>
            <person name="Armour M."/>
            <person name="Olukolu B."/>
            <person name="Poorten T."/>
            <person name="Britton C."/>
            <person name="Davik J."/>
            <person name="Ashrafi H."/>
            <person name="Aiden E.L."/>
            <person name="Borodovsky M."/>
            <person name="Worthington M."/>
        </authorList>
    </citation>
    <scope>NUCLEOTIDE SEQUENCE [LARGE SCALE GENOMIC DNA]</scope>
    <source>
        <strain evidence="2">PI 553951</strain>
    </source>
</reference>
<feature type="region of interest" description="Disordered" evidence="1">
    <location>
        <begin position="1"/>
        <end position="26"/>
    </location>
</feature>
<sequence length="348" mass="37401">MTETNPGFTFSAIPNGSGGEDLASPLQHKRSRTDDVLCDKLKVVQVTETEPDSPCLGTASKPLSYASMLLNPLNHYGSAAIDDADFNDEDCSYLNGQSAHGVDFSAHLLDKLDLDWRCAVIIKLVETETEDTIKDNNVKPRATVIDTSPTPKDKEPRIVTLWKSVQQKLQSKNEEELASSLSPDSKENACAPSSSKRNVGKAKAMKDITNGKPVSNDRMSKHAPSKPNKSASHSTGMKVSNSSITAFSFPSPDITPLLGIGHSNPPILNNSATYGHCPPENDAMDPVVGGGARLSYSSNGQDCSDFALTTFKKAAVSSYEVLFEDFDNDDATMVATVSSSKDEDMFTS</sequence>
<feature type="compositionally biased region" description="Polar residues" evidence="1">
    <location>
        <begin position="227"/>
        <end position="237"/>
    </location>
</feature>